<dbReference type="GO" id="GO:0008800">
    <property type="term" value="F:beta-lactamase activity"/>
    <property type="evidence" value="ECO:0007669"/>
    <property type="project" value="InterPro"/>
</dbReference>
<dbReference type="Pfam" id="PF13354">
    <property type="entry name" value="Beta-lactamase2"/>
    <property type="match status" value="1"/>
</dbReference>
<dbReference type="OrthoDB" id="9775096at2"/>
<dbReference type="Gene3D" id="3.10.350.10">
    <property type="entry name" value="LysM domain"/>
    <property type="match status" value="1"/>
</dbReference>
<dbReference type="GO" id="GO:0030655">
    <property type="term" value="P:beta-lactam antibiotic catabolic process"/>
    <property type="evidence" value="ECO:0007669"/>
    <property type="project" value="InterPro"/>
</dbReference>
<dbReference type="InterPro" id="IPR002477">
    <property type="entry name" value="Peptidoglycan-bd-like"/>
</dbReference>
<dbReference type="InterPro" id="IPR000871">
    <property type="entry name" value="Beta-lactam_class-A"/>
</dbReference>
<dbReference type="Pfam" id="PF01476">
    <property type="entry name" value="LysM"/>
    <property type="match status" value="1"/>
</dbReference>
<feature type="domain" description="LysM" evidence="2">
    <location>
        <begin position="112"/>
        <end position="156"/>
    </location>
</feature>
<protein>
    <submittedName>
        <fullName evidence="3">Peptidoglycan-binding domain-containing protein</fullName>
    </submittedName>
</protein>
<gene>
    <name evidence="3" type="ORF">TKV_c19020</name>
</gene>
<dbReference type="InterPro" id="IPR045155">
    <property type="entry name" value="Beta-lactam_cat"/>
</dbReference>
<dbReference type="CDD" id="cd00118">
    <property type="entry name" value="LysM"/>
    <property type="match status" value="1"/>
</dbReference>
<dbReference type="eggNOG" id="COG2367">
    <property type="taxonomic scope" value="Bacteria"/>
</dbReference>
<dbReference type="Gene3D" id="3.40.710.10">
    <property type="entry name" value="DD-peptidase/beta-lactamase superfamily"/>
    <property type="match status" value="1"/>
</dbReference>
<dbReference type="PRINTS" id="PR00118">
    <property type="entry name" value="BLACTAMASEA"/>
</dbReference>
<evidence type="ECO:0000259" key="2">
    <source>
        <dbReference type="PROSITE" id="PS51782"/>
    </source>
</evidence>
<dbReference type="Gene3D" id="1.10.101.10">
    <property type="entry name" value="PGBD-like superfamily/PGBD"/>
    <property type="match status" value="1"/>
</dbReference>
<name>A0A097AT79_THEKI</name>
<dbReference type="PANTHER" id="PTHR35333">
    <property type="entry name" value="BETA-LACTAMASE"/>
    <property type="match status" value="1"/>
</dbReference>
<keyword evidence="4" id="KW-1185">Reference proteome</keyword>
<evidence type="ECO:0000313" key="4">
    <source>
        <dbReference type="Proteomes" id="UP000029669"/>
    </source>
</evidence>
<organism evidence="3 4">
    <name type="scientific">Thermoanaerobacter kivui</name>
    <name type="common">Acetogenium kivui</name>
    <dbReference type="NCBI Taxonomy" id="2325"/>
    <lineage>
        <taxon>Bacteria</taxon>
        <taxon>Bacillati</taxon>
        <taxon>Bacillota</taxon>
        <taxon>Clostridia</taxon>
        <taxon>Thermoanaerobacterales</taxon>
        <taxon>Thermoanaerobacteraceae</taxon>
        <taxon>Thermoanaerobacter</taxon>
    </lineage>
</organism>
<dbReference type="InterPro" id="IPR012338">
    <property type="entry name" value="Beta-lactam/transpept-like"/>
</dbReference>
<dbReference type="SUPFAM" id="SSF56601">
    <property type="entry name" value="beta-lactamase/transpeptidase-like"/>
    <property type="match status" value="1"/>
</dbReference>
<evidence type="ECO:0000256" key="1">
    <source>
        <dbReference type="SAM" id="Phobius"/>
    </source>
</evidence>
<dbReference type="HOGENOM" id="CLU_657103_0_0_9"/>
<dbReference type="Pfam" id="PF01471">
    <property type="entry name" value="PG_binding_1"/>
    <property type="match status" value="1"/>
</dbReference>
<dbReference type="Proteomes" id="UP000029669">
    <property type="component" value="Chromosome"/>
</dbReference>
<dbReference type="AlphaFoldDB" id="A0A097AT79"/>
<dbReference type="InterPro" id="IPR036779">
    <property type="entry name" value="LysM_dom_sf"/>
</dbReference>
<dbReference type="eggNOG" id="COG3409">
    <property type="taxonomic scope" value="Bacteria"/>
</dbReference>
<dbReference type="STRING" id="2325.TKV_c19020"/>
<dbReference type="InterPro" id="IPR018392">
    <property type="entry name" value="LysM"/>
</dbReference>
<dbReference type="EMBL" id="CP009170">
    <property type="protein sequence ID" value="AIS53050.1"/>
    <property type="molecule type" value="Genomic_DNA"/>
</dbReference>
<proteinExistence type="predicted"/>
<dbReference type="eggNOG" id="COG1388">
    <property type="taxonomic scope" value="Bacteria"/>
</dbReference>
<dbReference type="InterPro" id="IPR036366">
    <property type="entry name" value="PGBDSf"/>
</dbReference>
<dbReference type="GO" id="GO:0046677">
    <property type="term" value="P:response to antibiotic"/>
    <property type="evidence" value="ECO:0007669"/>
    <property type="project" value="InterPro"/>
</dbReference>
<dbReference type="PANTHER" id="PTHR35333:SF3">
    <property type="entry name" value="BETA-LACTAMASE-TYPE TRANSPEPTIDASE FOLD CONTAINING PROTEIN"/>
    <property type="match status" value="1"/>
</dbReference>
<keyword evidence="1" id="KW-0812">Transmembrane</keyword>
<reference evidence="4" key="1">
    <citation type="journal article" date="2015" name="Genome Announc.">
        <title>Whole-Genome Sequences of 80 Environmental and Clinical Isolates of Burkholderia pseudomallei.</title>
        <authorList>
            <person name="Johnson S.L."/>
            <person name="Baker A.L."/>
            <person name="Chain P.S."/>
            <person name="Currie B.J."/>
            <person name="Daligault H.E."/>
            <person name="Davenport K.W."/>
            <person name="Davis C.B."/>
            <person name="Inglis T.J."/>
            <person name="Kaestli M."/>
            <person name="Koren S."/>
            <person name="Mayo M."/>
            <person name="Merritt A.J."/>
            <person name="Price E.P."/>
            <person name="Sarovich D.S."/>
            <person name="Warner J."/>
            <person name="Rosovitz M.J."/>
        </authorList>
    </citation>
    <scope>NUCLEOTIDE SEQUENCE [LARGE SCALE GENOMIC DNA]</scope>
    <source>
        <strain evidence="4">DSM 2030</strain>
    </source>
</reference>
<keyword evidence="1" id="KW-0472">Membrane</keyword>
<dbReference type="InterPro" id="IPR036365">
    <property type="entry name" value="PGBD-like_sf"/>
</dbReference>
<dbReference type="PROSITE" id="PS51782">
    <property type="entry name" value="LYSM"/>
    <property type="match status" value="1"/>
</dbReference>
<evidence type="ECO:0000313" key="3">
    <source>
        <dbReference type="EMBL" id="AIS53050.1"/>
    </source>
</evidence>
<dbReference type="SMART" id="SM00257">
    <property type="entry name" value="LysM"/>
    <property type="match status" value="1"/>
</dbReference>
<sequence>MIKLKNIKKIFSWILIIAIVVLILIFSYARNLPKFTFGSRLLYSGTYGTDVENLQTILNNAGFDTGTIDGIFGKMTLNGVLDFQRSKNLVPDGIVGPKTYAALETVTWADPIVYSVKPGDNLYFIAKRHGTNVQNIIDANGLSDGDSLYVGQKILIPHPPVEVPQQLNNATNYQELKNNIQALISQYPGKYGVYFIDLNTGQTFEINGYDLFIAASTYKVPLNFYLYTLITDGKIDPNMKVQYTQADYEGGAGSIQADPVGSYYTIRELSRRSIEESDNIASNMIMRVVGRDNYIKFMEELGAYVIPYSSNITSPRDMSMYMKKLLDYVNAHPDTAGELMYYLKNTIYNDRISYPIPDEIEVAHKIGNLSNVVNDTAIVFHPTRPYILTVLANDVDGSDDSYAYTVIRQISKMVYDFQNR</sequence>
<keyword evidence="1" id="KW-1133">Transmembrane helix</keyword>
<accession>A0A097AT79</accession>
<dbReference type="SUPFAM" id="SSF47090">
    <property type="entry name" value="PGBD-like"/>
    <property type="match status" value="1"/>
</dbReference>
<dbReference type="KEGG" id="tki:TKV_c19020"/>
<dbReference type="SUPFAM" id="SSF54106">
    <property type="entry name" value="LysM domain"/>
    <property type="match status" value="1"/>
</dbReference>
<feature type="transmembrane region" description="Helical" evidence="1">
    <location>
        <begin position="12"/>
        <end position="29"/>
    </location>
</feature>